<evidence type="ECO:0000313" key="1">
    <source>
        <dbReference type="EMBL" id="HFQ79324.1"/>
    </source>
</evidence>
<comment type="caution">
    <text evidence="2">The sequence shown here is derived from an EMBL/GenBank/DDBJ whole genome shotgun (WGS) entry which is preliminary data.</text>
</comment>
<dbReference type="EMBL" id="DTDH01000195">
    <property type="protein sequence ID" value="HGT99165.1"/>
    <property type="molecule type" value="Genomic_DNA"/>
</dbReference>
<protein>
    <submittedName>
        <fullName evidence="2">Uncharacterized protein</fullName>
    </submittedName>
</protein>
<sequence length="171" mass="19483">MVAGHQPIVLILSKIITDLDIVEIIDGNNFDFRIVVQKVGYIYQKIGQDLELRFGWFSLGPYSKSLQNLYSAIATTIEGIRRGDIDPSMELDSDTQMAIKNVIEFLEEFRSRVGTLDPKSLEVLASLIMVCSDIYPKPVDPVEELLKKKKNLSREFVKNVWRFLVDKDICG</sequence>
<gene>
    <name evidence="1" type="ORF">ENT99_06470</name>
    <name evidence="2" type="ORF">ENU64_07045</name>
</gene>
<evidence type="ECO:0000313" key="2">
    <source>
        <dbReference type="EMBL" id="HGT99165.1"/>
    </source>
</evidence>
<reference evidence="2" key="1">
    <citation type="journal article" date="2020" name="mSystems">
        <title>Genome- and Community-Level Interaction Insights into Carbon Utilization and Element Cycling Functions of Hydrothermarchaeota in Hydrothermal Sediment.</title>
        <authorList>
            <person name="Zhou Z."/>
            <person name="Liu Y."/>
            <person name="Xu W."/>
            <person name="Pan J."/>
            <person name="Luo Z.H."/>
            <person name="Li M."/>
        </authorList>
    </citation>
    <scope>NUCLEOTIDE SEQUENCE [LARGE SCALE GENOMIC DNA]</scope>
    <source>
        <strain evidence="1">SpSt-629</strain>
        <strain evidence="2">SpSt-688</strain>
    </source>
</reference>
<dbReference type="AlphaFoldDB" id="A0A7J3N027"/>
<organism evidence="2">
    <name type="scientific">Ignisphaera aggregans</name>
    <dbReference type="NCBI Taxonomy" id="334771"/>
    <lineage>
        <taxon>Archaea</taxon>
        <taxon>Thermoproteota</taxon>
        <taxon>Thermoprotei</taxon>
        <taxon>Desulfurococcales</taxon>
        <taxon>Desulfurococcaceae</taxon>
        <taxon>Ignisphaera</taxon>
    </lineage>
</organism>
<accession>A0A7J3N027</accession>
<proteinExistence type="predicted"/>
<dbReference type="EMBL" id="DTAU01000126">
    <property type="protein sequence ID" value="HFQ79324.1"/>
    <property type="molecule type" value="Genomic_DNA"/>
</dbReference>
<name>A0A7J3N027_9CREN</name>